<protein>
    <submittedName>
        <fullName evidence="2">Uncharacterized protein</fullName>
    </submittedName>
</protein>
<dbReference type="Proteomes" id="UP000265520">
    <property type="component" value="Unassembled WGS sequence"/>
</dbReference>
<accession>A0A392TM93</accession>
<reference evidence="2 3" key="1">
    <citation type="journal article" date="2018" name="Front. Plant Sci.">
        <title>Red Clover (Trifolium pratense) and Zigzag Clover (T. medium) - A Picture of Genomic Similarities and Differences.</title>
        <authorList>
            <person name="Dluhosova J."/>
            <person name="Istvanek J."/>
            <person name="Nedelnik J."/>
            <person name="Repkova J."/>
        </authorList>
    </citation>
    <scope>NUCLEOTIDE SEQUENCE [LARGE SCALE GENOMIC DNA]</scope>
    <source>
        <strain evidence="3">cv. 10/8</strain>
        <tissue evidence="2">Leaf</tissue>
    </source>
</reference>
<feature type="region of interest" description="Disordered" evidence="1">
    <location>
        <begin position="1"/>
        <end position="27"/>
    </location>
</feature>
<feature type="non-terminal residue" evidence="2">
    <location>
        <position position="1"/>
    </location>
</feature>
<dbReference type="EMBL" id="LXQA010615896">
    <property type="protein sequence ID" value="MCI62263.1"/>
    <property type="molecule type" value="Genomic_DNA"/>
</dbReference>
<feature type="compositionally biased region" description="Basic and acidic residues" evidence="1">
    <location>
        <begin position="8"/>
        <end position="17"/>
    </location>
</feature>
<evidence type="ECO:0000256" key="1">
    <source>
        <dbReference type="SAM" id="MobiDB-lite"/>
    </source>
</evidence>
<sequence length="27" mass="2765">VATSGGTSKKEYRKKEGSSVCSTCTIG</sequence>
<evidence type="ECO:0000313" key="2">
    <source>
        <dbReference type="EMBL" id="MCI62263.1"/>
    </source>
</evidence>
<keyword evidence="3" id="KW-1185">Reference proteome</keyword>
<name>A0A392TM93_9FABA</name>
<organism evidence="2 3">
    <name type="scientific">Trifolium medium</name>
    <dbReference type="NCBI Taxonomy" id="97028"/>
    <lineage>
        <taxon>Eukaryota</taxon>
        <taxon>Viridiplantae</taxon>
        <taxon>Streptophyta</taxon>
        <taxon>Embryophyta</taxon>
        <taxon>Tracheophyta</taxon>
        <taxon>Spermatophyta</taxon>
        <taxon>Magnoliopsida</taxon>
        <taxon>eudicotyledons</taxon>
        <taxon>Gunneridae</taxon>
        <taxon>Pentapetalae</taxon>
        <taxon>rosids</taxon>
        <taxon>fabids</taxon>
        <taxon>Fabales</taxon>
        <taxon>Fabaceae</taxon>
        <taxon>Papilionoideae</taxon>
        <taxon>50 kb inversion clade</taxon>
        <taxon>NPAAA clade</taxon>
        <taxon>Hologalegina</taxon>
        <taxon>IRL clade</taxon>
        <taxon>Trifolieae</taxon>
        <taxon>Trifolium</taxon>
    </lineage>
</organism>
<proteinExistence type="predicted"/>
<evidence type="ECO:0000313" key="3">
    <source>
        <dbReference type="Proteomes" id="UP000265520"/>
    </source>
</evidence>
<dbReference type="AlphaFoldDB" id="A0A392TM93"/>
<comment type="caution">
    <text evidence="2">The sequence shown here is derived from an EMBL/GenBank/DDBJ whole genome shotgun (WGS) entry which is preliminary data.</text>
</comment>